<reference evidence="1" key="1">
    <citation type="submission" date="2021-06" db="EMBL/GenBank/DDBJ databases">
        <authorList>
            <person name="Kallberg Y."/>
            <person name="Tangrot J."/>
            <person name="Rosling A."/>
        </authorList>
    </citation>
    <scope>NUCLEOTIDE SEQUENCE</scope>
    <source>
        <strain evidence="1">28 12/20/2015</strain>
    </source>
</reference>
<dbReference type="EMBL" id="CAJVPW010011789">
    <property type="protein sequence ID" value="CAG8629067.1"/>
    <property type="molecule type" value="Genomic_DNA"/>
</dbReference>
<name>A0ACA9N3D9_9GLOM</name>
<evidence type="ECO:0000313" key="1">
    <source>
        <dbReference type="EMBL" id="CAG8629067.1"/>
    </source>
</evidence>
<comment type="caution">
    <text evidence="1">The sequence shown here is derived from an EMBL/GenBank/DDBJ whole genome shotgun (WGS) entry which is preliminary data.</text>
</comment>
<gene>
    <name evidence="1" type="ORF">SPELUC_LOCUS8154</name>
</gene>
<organism evidence="1 2">
    <name type="scientific">Cetraspora pellucida</name>
    <dbReference type="NCBI Taxonomy" id="1433469"/>
    <lineage>
        <taxon>Eukaryota</taxon>
        <taxon>Fungi</taxon>
        <taxon>Fungi incertae sedis</taxon>
        <taxon>Mucoromycota</taxon>
        <taxon>Glomeromycotina</taxon>
        <taxon>Glomeromycetes</taxon>
        <taxon>Diversisporales</taxon>
        <taxon>Gigasporaceae</taxon>
        <taxon>Cetraspora</taxon>
    </lineage>
</organism>
<dbReference type="Proteomes" id="UP000789366">
    <property type="component" value="Unassembled WGS sequence"/>
</dbReference>
<feature type="non-terminal residue" evidence="1">
    <location>
        <position position="1"/>
    </location>
</feature>
<keyword evidence="2" id="KW-1185">Reference proteome</keyword>
<accession>A0ACA9N3D9</accession>
<feature type="non-terminal residue" evidence="1">
    <location>
        <position position="837"/>
    </location>
</feature>
<evidence type="ECO:0000313" key="2">
    <source>
        <dbReference type="Proteomes" id="UP000789366"/>
    </source>
</evidence>
<sequence>EQSATITITGMYSQLAINTALGFGTLIIFGILRPRNGIVYAPKQKYSPEKKQPPKLKSGLFSWIKPVISVSESQLIEKIGLDAVMYLRFISLCRNLFLWLFLMGICVLVPLNIYGTYHDSDYKFPKSDNPLQFLSISYLKNLKWFWIHAVFTWIFSVLIYWLVYKQYRDYAELKMNYFESDEYQSSLHSRTLLVTNVPHSMQSDQGLLKLMDSFNVKYPISQAHIARKVGKLPELLKNHEVAVRKLESVLVKYLSDPENIPETRPTHHIEGLCGPSIDSIECYTQEIQSLENQIIECRNAISDRKPLNYGFVSFINIPDAHKVAKDLREKSIIQRTQHVVTPKVVLAPLPKDIIWSNLSISDAIRGPKILIGHALFIALCFFWLVPITFITTLARIKNIEYLLPFTKGLSKNGLISGVLEAWMSPIIMAVFFLILPSILRQLAKQQGKISRSSLDRSTLGKLYLFFMINSIIIYTCASTIVGVWTQIRIKIDEGDANLRDIYNVIKKSNFFDEIADSMIKVSTFWINYISLRGVGAIIDLAQVASLMMKFIKRRFVKPTPRNLKEFSRPPDFDYPEYYNLHLFFFTIGILYSVISPLILFFCFAYFALAYLIYRYQLMYVFTTKIETAGSFWRLIFNRIVFSTIFWQITMIGVMNLKDARIPSFAILPLPCLTVLFKVFCHRQFDQKIRYYTPREAYLESCKTNESRDLDHLREKVSSRFGHPSLTTEIITPMVHSNAKDALSKIYHGRVSETKENRRGTIKSMSMFIDGNNALKIQTVEESELEVDEDAYLDEQNPGYYTNYDEPQFDSLPQNQNPSVSTGYDSYYSPPPPYVKLD</sequence>
<protein>
    <submittedName>
        <fullName evidence="1">3151_t:CDS:1</fullName>
    </submittedName>
</protein>
<proteinExistence type="predicted"/>